<protein>
    <submittedName>
        <fullName evidence="1">7487_t:CDS:1</fullName>
    </submittedName>
</protein>
<name>A0A9N8ZUP4_9GLOM</name>
<comment type="caution">
    <text evidence="1">The sequence shown here is derived from an EMBL/GenBank/DDBJ whole genome shotgun (WGS) entry which is preliminary data.</text>
</comment>
<dbReference type="EMBL" id="CAJVPZ010002195">
    <property type="protein sequence ID" value="CAG8507984.1"/>
    <property type="molecule type" value="Genomic_DNA"/>
</dbReference>
<evidence type="ECO:0000313" key="1">
    <source>
        <dbReference type="EMBL" id="CAG8507984.1"/>
    </source>
</evidence>
<organism evidence="1 2">
    <name type="scientific">Racocetra fulgida</name>
    <dbReference type="NCBI Taxonomy" id="60492"/>
    <lineage>
        <taxon>Eukaryota</taxon>
        <taxon>Fungi</taxon>
        <taxon>Fungi incertae sedis</taxon>
        <taxon>Mucoromycota</taxon>
        <taxon>Glomeromycotina</taxon>
        <taxon>Glomeromycetes</taxon>
        <taxon>Diversisporales</taxon>
        <taxon>Gigasporaceae</taxon>
        <taxon>Racocetra</taxon>
    </lineage>
</organism>
<reference evidence="1" key="1">
    <citation type="submission" date="2021-06" db="EMBL/GenBank/DDBJ databases">
        <authorList>
            <person name="Kallberg Y."/>
            <person name="Tangrot J."/>
            <person name="Rosling A."/>
        </authorList>
    </citation>
    <scope>NUCLEOTIDE SEQUENCE</scope>
    <source>
        <strain evidence="1">IN212</strain>
    </source>
</reference>
<dbReference type="Proteomes" id="UP000789396">
    <property type="component" value="Unassembled WGS sequence"/>
</dbReference>
<evidence type="ECO:0000313" key="2">
    <source>
        <dbReference type="Proteomes" id="UP000789396"/>
    </source>
</evidence>
<proteinExistence type="predicted"/>
<sequence>CLKTKQLICNELIQLYHIDNAVDFTEWVASEMQKSTNHIDDILKPNNKSQKYVNQI</sequence>
<accession>A0A9N8ZUP4</accession>
<feature type="non-terminal residue" evidence="1">
    <location>
        <position position="1"/>
    </location>
</feature>
<keyword evidence="2" id="KW-1185">Reference proteome</keyword>
<dbReference type="OrthoDB" id="2372247at2759"/>
<dbReference type="AlphaFoldDB" id="A0A9N8ZUP4"/>
<gene>
    <name evidence="1" type="ORF">RFULGI_LOCUS2757</name>
</gene>